<evidence type="ECO:0000259" key="5">
    <source>
        <dbReference type="PROSITE" id="PS51471"/>
    </source>
</evidence>
<dbReference type="GO" id="GO:0031418">
    <property type="term" value="F:L-ascorbic acid binding"/>
    <property type="evidence" value="ECO:0007669"/>
    <property type="project" value="UniProtKB-KW"/>
</dbReference>
<dbReference type="GO" id="GO:0046872">
    <property type="term" value="F:metal ion binding"/>
    <property type="evidence" value="ECO:0007669"/>
    <property type="project" value="UniProtKB-KW"/>
</dbReference>
<protein>
    <submittedName>
        <fullName evidence="6">Flavonol synthaseflavanone 3-hydroxylase</fullName>
    </submittedName>
</protein>
<accession>A0A314KXH4</accession>
<dbReference type="InterPro" id="IPR027443">
    <property type="entry name" value="IPNS-like_sf"/>
</dbReference>
<feature type="domain" description="Fe2OG dioxygenase" evidence="5">
    <location>
        <begin position="160"/>
        <end position="258"/>
    </location>
</feature>
<dbReference type="GO" id="GO:0016706">
    <property type="term" value="F:2-oxoglutarate-dependent dioxygenase activity"/>
    <property type="evidence" value="ECO:0007669"/>
    <property type="project" value="UniProtKB-ARBA"/>
</dbReference>
<keyword evidence="3 4" id="KW-0408">Iron</keyword>
<dbReference type="Gramene" id="OIT34010">
    <property type="protein sequence ID" value="OIT34010"/>
    <property type="gene ID" value="A4A49_15318"/>
</dbReference>
<organism evidence="6 7">
    <name type="scientific">Nicotiana attenuata</name>
    <name type="common">Coyote tobacco</name>
    <dbReference type="NCBI Taxonomy" id="49451"/>
    <lineage>
        <taxon>Eukaryota</taxon>
        <taxon>Viridiplantae</taxon>
        <taxon>Streptophyta</taxon>
        <taxon>Embryophyta</taxon>
        <taxon>Tracheophyta</taxon>
        <taxon>Spermatophyta</taxon>
        <taxon>Magnoliopsida</taxon>
        <taxon>eudicotyledons</taxon>
        <taxon>Gunneridae</taxon>
        <taxon>Pentapetalae</taxon>
        <taxon>asterids</taxon>
        <taxon>lamiids</taxon>
        <taxon>Solanales</taxon>
        <taxon>Solanaceae</taxon>
        <taxon>Nicotianoideae</taxon>
        <taxon>Nicotianeae</taxon>
        <taxon>Nicotiana</taxon>
    </lineage>
</organism>
<dbReference type="STRING" id="49451.A0A314KXH4"/>
<dbReference type="GO" id="GO:0009805">
    <property type="term" value="P:coumarin biosynthetic process"/>
    <property type="evidence" value="ECO:0007669"/>
    <property type="project" value="UniProtKB-ARBA"/>
</dbReference>
<evidence type="ECO:0000256" key="4">
    <source>
        <dbReference type="RuleBase" id="RU003682"/>
    </source>
</evidence>
<dbReference type="Pfam" id="PF03171">
    <property type="entry name" value="2OG-FeII_Oxy"/>
    <property type="match status" value="1"/>
</dbReference>
<gene>
    <name evidence="6" type="primary">FLS1_0</name>
    <name evidence="6" type="ORF">A4A49_15318</name>
</gene>
<keyword evidence="1 4" id="KW-0479">Metal-binding</keyword>
<keyword evidence="4" id="KW-0560">Oxidoreductase</keyword>
<name>A0A314KXH4_NICAT</name>
<evidence type="ECO:0000313" key="6">
    <source>
        <dbReference type="EMBL" id="OIT34010.1"/>
    </source>
</evidence>
<dbReference type="GeneID" id="109205268"/>
<dbReference type="KEGG" id="nau:109205268"/>
<keyword evidence="7" id="KW-1185">Reference proteome</keyword>
<dbReference type="OrthoDB" id="288590at2759"/>
<dbReference type="InterPro" id="IPR050231">
    <property type="entry name" value="Iron_ascorbate_oxido_reductase"/>
</dbReference>
<evidence type="ECO:0000256" key="2">
    <source>
        <dbReference type="ARBA" id="ARBA00022896"/>
    </source>
</evidence>
<proteinExistence type="inferred from homology"/>
<dbReference type="InterPro" id="IPR005123">
    <property type="entry name" value="Oxoglu/Fe-dep_dioxygenase_dom"/>
</dbReference>
<dbReference type="Gene3D" id="2.60.120.330">
    <property type="entry name" value="B-lactam Antibiotic, Isopenicillin N Synthase, Chain"/>
    <property type="match status" value="1"/>
</dbReference>
<dbReference type="InterPro" id="IPR026992">
    <property type="entry name" value="DIOX_N"/>
</dbReference>
<comment type="similarity">
    <text evidence="4">Belongs to the iron/ascorbate-dependent oxidoreductase family.</text>
</comment>
<evidence type="ECO:0000313" key="7">
    <source>
        <dbReference type="Proteomes" id="UP000187609"/>
    </source>
</evidence>
<dbReference type="GO" id="GO:0002238">
    <property type="term" value="P:response to molecule of fungal origin"/>
    <property type="evidence" value="ECO:0007669"/>
    <property type="project" value="UniProtKB-ARBA"/>
</dbReference>
<dbReference type="SMR" id="A0A314KXH4"/>
<dbReference type="EMBL" id="MJEQ01000785">
    <property type="protein sequence ID" value="OIT34010.1"/>
    <property type="molecule type" value="Genomic_DNA"/>
</dbReference>
<dbReference type="PROSITE" id="PS51471">
    <property type="entry name" value="FE2OG_OXY"/>
    <property type="match status" value="1"/>
</dbReference>
<evidence type="ECO:0000256" key="3">
    <source>
        <dbReference type="ARBA" id="ARBA00023004"/>
    </source>
</evidence>
<dbReference type="PANTHER" id="PTHR47990">
    <property type="entry name" value="2-OXOGLUTARATE (2OG) AND FE(II)-DEPENDENT OXYGENASE SUPERFAMILY PROTEIN-RELATED"/>
    <property type="match status" value="1"/>
</dbReference>
<dbReference type="AlphaFoldDB" id="A0A314KXH4"/>
<sequence>MARAVSIPTIDLSTFFLNDEDQEGKKKVTEIIKQACSEYGLFQVVNHGVPIDFSHQAMELCKEFFDQPYEEKFKVYTESDAPLPCPHGYRKHKADKNEYLFMLPPGTTGNVFPTNPPHFQLIMEKLFNKFSETCQLLEGILNDSLGLPPNCLKDYNNDRCVDILLSCRYFPATETQDNGANSHQDPAVLSLIFQDDAGGLEVLIDGEWIPVTPIEGALVFHICDVLQVLTNDKFVSPFHQVLRPKGKSRYVFVFFYNLNGEKWVEPLPQFTKVIGEPPKYRRFQYKDYFGVRVKEKLNPPARHEDKTTLITFASATN</sequence>
<comment type="caution">
    <text evidence="6">The sequence shown here is derived from an EMBL/GenBank/DDBJ whole genome shotgun (WGS) entry which is preliminary data.</text>
</comment>
<dbReference type="Proteomes" id="UP000187609">
    <property type="component" value="Unassembled WGS sequence"/>
</dbReference>
<keyword evidence="2" id="KW-0847">Vitamin C</keyword>
<dbReference type="InterPro" id="IPR044861">
    <property type="entry name" value="IPNS-like_FE2OG_OXY"/>
</dbReference>
<reference evidence="6" key="1">
    <citation type="submission" date="2016-11" db="EMBL/GenBank/DDBJ databases">
        <title>The genome of Nicotiana attenuata.</title>
        <authorList>
            <person name="Xu S."/>
            <person name="Brockmoeller T."/>
            <person name="Gaquerel E."/>
            <person name="Navarro A."/>
            <person name="Kuhl H."/>
            <person name="Gase K."/>
            <person name="Ling Z."/>
            <person name="Zhou W."/>
            <person name="Kreitzer C."/>
            <person name="Stanke M."/>
            <person name="Tang H."/>
            <person name="Lyons E."/>
            <person name="Pandey P."/>
            <person name="Pandey S.P."/>
            <person name="Timmermann B."/>
            <person name="Baldwin I.T."/>
        </authorList>
    </citation>
    <scope>NUCLEOTIDE SEQUENCE [LARGE SCALE GENOMIC DNA]</scope>
    <source>
        <strain evidence="6">UT</strain>
    </source>
</reference>
<dbReference type="SUPFAM" id="SSF51197">
    <property type="entry name" value="Clavaminate synthase-like"/>
    <property type="match status" value="1"/>
</dbReference>
<evidence type="ECO:0000256" key="1">
    <source>
        <dbReference type="ARBA" id="ARBA00022723"/>
    </source>
</evidence>
<dbReference type="Pfam" id="PF14226">
    <property type="entry name" value="DIOX_N"/>
    <property type="match status" value="1"/>
</dbReference>